<keyword evidence="2" id="KW-1185">Reference proteome</keyword>
<name>A0A8T0F695_ARGBR</name>
<evidence type="ECO:0000313" key="1">
    <source>
        <dbReference type="EMBL" id="KAF8785932.1"/>
    </source>
</evidence>
<dbReference type="AlphaFoldDB" id="A0A8T0F695"/>
<reference evidence="1" key="1">
    <citation type="journal article" date="2020" name="bioRxiv">
        <title>Chromosome-level reference genome of the European wasp spider Argiope bruennichi: a resource for studies on range expansion and evolutionary adaptation.</title>
        <authorList>
            <person name="Sheffer M.M."/>
            <person name="Hoppe A."/>
            <person name="Krehenwinkel H."/>
            <person name="Uhl G."/>
            <person name="Kuss A.W."/>
            <person name="Jensen L."/>
            <person name="Jensen C."/>
            <person name="Gillespie R.G."/>
            <person name="Hoff K.J."/>
            <person name="Prost S."/>
        </authorList>
    </citation>
    <scope>NUCLEOTIDE SEQUENCE</scope>
</reference>
<dbReference type="Gene3D" id="3.90.1740.10">
    <property type="entry name" value="2',3'-cyclic nucleotide 3'-phosphodiesterase superfamily"/>
    <property type="match status" value="1"/>
</dbReference>
<comment type="caution">
    <text evidence="1">The sequence shown here is derived from an EMBL/GenBank/DDBJ whole genome shotgun (WGS) entry which is preliminary data.</text>
</comment>
<gene>
    <name evidence="1" type="ORF">HNY73_011419</name>
</gene>
<accession>A0A8T0F695</accession>
<protein>
    <submittedName>
        <fullName evidence="1">Uncharacterized protein</fullName>
    </submittedName>
</protein>
<sequence length="234" mass="26624">MASNMSDIRQKMVKSKISNAQDKAVVKYFPLKMVKDKKTETFMTRQALEICNNLLLIDSTVPNSDLNKYYIAFASKMQYIVLVVPPVVMNTSDCSKVWPEDSLAASFRDEAEKVIQTTNMFQHLLGYIISPDMIAARVRLTHAQKDLWEREEEMDVTTFEISRIQPPGPWKLFEDSKIELPDIDLKSLSTKSQQSFYNAEQTIHESLQTIHHSAKGRACHIVLGKSSDAKTTSC</sequence>
<dbReference type="Proteomes" id="UP000807504">
    <property type="component" value="Unassembled WGS sequence"/>
</dbReference>
<evidence type="ECO:0000313" key="2">
    <source>
        <dbReference type="Proteomes" id="UP000807504"/>
    </source>
</evidence>
<proteinExistence type="predicted"/>
<dbReference type="EMBL" id="JABXBU010000030">
    <property type="protein sequence ID" value="KAF8785932.1"/>
    <property type="molecule type" value="Genomic_DNA"/>
</dbReference>
<reference evidence="1" key="2">
    <citation type="submission" date="2020-06" db="EMBL/GenBank/DDBJ databases">
        <authorList>
            <person name="Sheffer M."/>
        </authorList>
    </citation>
    <scope>NUCLEOTIDE SEQUENCE</scope>
</reference>
<organism evidence="1 2">
    <name type="scientific">Argiope bruennichi</name>
    <name type="common">Wasp spider</name>
    <name type="synonym">Aranea bruennichi</name>
    <dbReference type="NCBI Taxonomy" id="94029"/>
    <lineage>
        <taxon>Eukaryota</taxon>
        <taxon>Metazoa</taxon>
        <taxon>Ecdysozoa</taxon>
        <taxon>Arthropoda</taxon>
        <taxon>Chelicerata</taxon>
        <taxon>Arachnida</taxon>
        <taxon>Araneae</taxon>
        <taxon>Araneomorphae</taxon>
        <taxon>Entelegynae</taxon>
        <taxon>Araneoidea</taxon>
        <taxon>Araneidae</taxon>
        <taxon>Argiope</taxon>
    </lineage>
</organism>